<organism evidence="2 3">
    <name type="scientific">Lasius platythorax</name>
    <dbReference type="NCBI Taxonomy" id="488582"/>
    <lineage>
        <taxon>Eukaryota</taxon>
        <taxon>Metazoa</taxon>
        <taxon>Ecdysozoa</taxon>
        <taxon>Arthropoda</taxon>
        <taxon>Hexapoda</taxon>
        <taxon>Insecta</taxon>
        <taxon>Pterygota</taxon>
        <taxon>Neoptera</taxon>
        <taxon>Endopterygota</taxon>
        <taxon>Hymenoptera</taxon>
        <taxon>Apocrita</taxon>
        <taxon>Aculeata</taxon>
        <taxon>Formicoidea</taxon>
        <taxon>Formicidae</taxon>
        <taxon>Formicinae</taxon>
        <taxon>Lasius</taxon>
        <taxon>Lasius</taxon>
    </lineage>
</organism>
<dbReference type="Proteomes" id="UP001497644">
    <property type="component" value="Chromosome 6"/>
</dbReference>
<evidence type="ECO:0000256" key="1">
    <source>
        <dbReference type="SAM" id="MobiDB-lite"/>
    </source>
</evidence>
<accession>A0AAV2NYD0</accession>
<evidence type="ECO:0000313" key="2">
    <source>
        <dbReference type="EMBL" id="CAL1685506.1"/>
    </source>
</evidence>
<reference evidence="2" key="1">
    <citation type="submission" date="2024-04" db="EMBL/GenBank/DDBJ databases">
        <authorList>
            <consortium name="Molecular Ecology Group"/>
        </authorList>
    </citation>
    <scope>NUCLEOTIDE SEQUENCE</scope>
</reference>
<sequence>MTRPQRKWALRRALRAKGVRNFTERVSEGHEKGANVVAYTWAQVSTVFVRGTVEPDISRDKVNSRKGKRRKRIEP</sequence>
<protein>
    <submittedName>
        <fullName evidence="2">Uncharacterized protein</fullName>
    </submittedName>
</protein>
<name>A0AAV2NYD0_9HYME</name>
<feature type="region of interest" description="Disordered" evidence="1">
    <location>
        <begin position="56"/>
        <end position="75"/>
    </location>
</feature>
<evidence type="ECO:0000313" key="3">
    <source>
        <dbReference type="Proteomes" id="UP001497644"/>
    </source>
</evidence>
<dbReference type="EMBL" id="OZ034829">
    <property type="protein sequence ID" value="CAL1685506.1"/>
    <property type="molecule type" value="Genomic_DNA"/>
</dbReference>
<feature type="compositionally biased region" description="Basic residues" evidence="1">
    <location>
        <begin position="64"/>
        <end position="75"/>
    </location>
</feature>
<keyword evidence="3" id="KW-1185">Reference proteome</keyword>
<gene>
    <name evidence="2" type="ORF">LPLAT_LOCUS10975</name>
</gene>
<dbReference type="AlphaFoldDB" id="A0AAV2NYD0"/>
<proteinExistence type="predicted"/>